<reference evidence="6 7" key="1">
    <citation type="submission" date="2020-07" db="EMBL/GenBank/DDBJ databases">
        <title>Gai3-2, isolated from salt lake.</title>
        <authorList>
            <person name="Cui H."/>
            <person name="Shi X."/>
        </authorList>
    </citation>
    <scope>NUCLEOTIDE SEQUENCE [LARGE SCALE GENOMIC DNA]</scope>
    <source>
        <strain evidence="6 7">Gai3-2</strain>
    </source>
</reference>
<dbReference type="OrthoDB" id="308103at2157"/>
<dbReference type="EMBL" id="CP058529">
    <property type="protein sequence ID" value="QLG29258.1"/>
    <property type="molecule type" value="Genomic_DNA"/>
</dbReference>
<keyword evidence="3" id="KW-0378">Hydrolase</keyword>
<dbReference type="KEGG" id="halg:HUG10_17730"/>
<dbReference type="SMART" id="SM00089">
    <property type="entry name" value="PKD"/>
    <property type="match status" value="1"/>
</dbReference>
<dbReference type="Pfam" id="PF18911">
    <property type="entry name" value="PKD_4"/>
    <property type="match status" value="1"/>
</dbReference>
<evidence type="ECO:0000256" key="4">
    <source>
        <dbReference type="ARBA" id="ARBA00022833"/>
    </source>
</evidence>
<evidence type="ECO:0000313" key="6">
    <source>
        <dbReference type="EMBL" id="QLG29258.1"/>
    </source>
</evidence>
<dbReference type="PANTHER" id="PTHR37326">
    <property type="entry name" value="BLL3975 PROTEIN"/>
    <property type="match status" value="1"/>
</dbReference>
<keyword evidence="7" id="KW-1185">Reference proteome</keyword>
<protein>
    <submittedName>
        <fullName evidence="6">Succinylglutamate desuccinylase/aspartoacylase family protein</fullName>
    </submittedName>
</protein>
<dbReference type="CDD" id="cd00146">
    <property type="entry name" value="PKD"/>
    <property type="match status" value="1"/>
</dbReference>
<dbReference type="SUPFAM" id="SSF49299">
    <property type="entry name" value="PKD domain"/>
    <property type="match status" value="1"/>
</dbReference>
<dbReference type="InterPro" id="IPR006311">
    <property type="entry name" value="TAT_signal"/>
</dbReference>
<dbReference type="InterPro" id="IPR000601">
    <property type="entry name" value="PKD_dom"/>
</dbReference>
<dbReference type="RefSeq" id="WP_179170832.1">
    <property type="nucleotide sequence ID" value="NZ_CP058529.1"/>
</dbReference>
<keyword evidence="4" id="KW-0862">Zinc</keyword>
<dbReference type="PROSITE" id="PS51318">
    <property type="entry name" value="TAT"/>
    <property type="match status" value="1"/>
</dbReference>
<dbReference type="GO" id="GO:0016788">
    <property type="term" value="F:hydrolase activity, acting on ester bonds"/>
    <property type="evidence" value="ECO:0007669"/>
    <property type="project" value="InterPro"/>
</dbReference>
<dbReference type="AlphaFoldDB" id="A0A7D5KY39"/>
<proteinExistence type="predicted"/>
<evidence type="ECO:0000256" key="3">
    <source>
        <dbReference type="ARBA" id="ARBA00022801"/>
    </source>
</evidence>
<evidence type="ECO:0000313" key="7">
    <source>
        <dbReference type="Proteomes" id="UP000509750"/>
    </source>
</evidence>
<evidence type="ECO:0000256" key="1">
    <source>
        <dbReference type="ARBA" id="ARBA00001947"/>
    </source>
</evidence>
<accession>A0A7D5KY39</accession>
<dbReference type="InterPro" id="IPR053138">
    <property type="entry name" value="N-alpha-Ac-DABA_deacetylase"/>
</dbReference>
<name>A0A7D5KY39_9EURY</name>
<comment type="cofactor">
    <cofactor evidence="1">
        <name>Zn(2+)</name>
        <dbReference type="ChEBI" id="CHEBI:29105"/>
    </cofactor>
</comment>
<dbReference type="GeneID" id="56030713"/>
<dbReference type="SUPFAM" id="SSF53187">
    <property type="entry name" value="Zn-dependent exopeptidases"/>
    <property type="match status" value="1"/>
</dbReference>
<dbReference type="InterPro" id="IPR035986">
    <property type="entry name" value="PKD_dom_sf"/>
</dbReference>
<dbReference type="Proteomes" id="UP000509750">
    <property type="component" value="Chromosome"/>
</dbReference>
<dbReference type="InterPro" id="IPR055438">
    <property type="entry name" value="AstE_AspA_cat"/>
</dbReference>
<dbReference type="Gene3D" id="2.60.40.10">
    <property type="entry name" value="Immunoglobulins"/>
    <property type="match status" value="1"/>
</dbReference>
<dbReference type="GO" id="GO:0046872">
    <property type="term" value="F:metal ion binding"/>
    <property type="evidence" value="ECO:0007669"/>
    <property type="project" value="UniProtKB-KW"/>
</dbReference>
<dbReference type="Pfam" id="PF24827">
    <property type="entry name" value="AstE_AspA_cat"/>
    <property type="match status" value="1"/>
</dbReference>
<dbReference type="InterPro" id="IPR022409">
    <property type="entry name" value="PKD/Chitinase_dom"/>
</dbReference>
<dbReference type="InterPro" id="IPR013783">
    <property type="entry name" value="Ig-like_fold"/>
</dbReference>
<feature type="domain" description="PKD/Chitinase" evidence="5">
    <location>
        <begin position="286"/>
        <end position="374"/>
    </location>
</feature>
<sequence length="374" mass="40094">MPSNTGRRPFLAAVGGIALAGAGIAATSERANAAQADEKVTLLEGTEYETTGYVQTADADGPTVLVVGGLHGNEVAGYEAAANVSDMELERGRLVTVPRANATAIESGTRIGADGTDLNRQFPTDEEPSTELARALWGVVEEYEPDVVIDLHESQELYEGDVEDGVGQAIFHSRDVRAEEEAQEAAETLNEDYVDDSTYDFTVAPFSLPPSETPNMFVHKAARDTDATAFLAETVSDGPELSTRIHWHARVVRSLVWEELLTPGEGDPEDPDDGGDAPEEENEIPVARIETDPENAEETVFSKGETVNLDASASEDPDGEIVTYEWDVNGTNEFEEGDETAEVTLSFCGELPVALRVTDDEGATATEELVLSTV</sequence>
<dbReference type="PANTHER" id="PTHR37326:SF1">
    <property type="entry name" value="BLL3975 PROTEIN"/>
    <property type="match status" value="1"/>
</dbReference>
<keyword evidence="2" id="KW-0479">Metal-binding</keyword>
<dbReference type="Gene3D" id="3.40.630.10">
    <property type="entry name" value="Zn peptidases"/>
    <property type="match status" value="1"/>
</dbReference>
<gene>
    <name evidence="6" type="ORF">HUG10_17730</name>
</gene>
<evidence type="ECO:0000259" key="5">
    <source>
        <dbReference type="SMART" id="SM00089"/>
    </source>
</evidence>
<organism evidence="6 7">
    <name type="scientific">Halorarum halophilum</name>
    <dbReference type="NCBI Taxonomy" id="2743090"/>
    <lineage>
        <taxon>Archaea</taxon>
        <taxon>Methanobacteriati</taxon>
        <taxon>Methanobacteriota</taxon>
        <taxon>Stenosarchaea group</taxon>
        <taxon>Halobacteria</taxon>
        <taxon>Halobacteriales</taxon>
        <taxon>Haloferacaceae</taxon>
        <taxon>Halorarum</taxon>
    </lineage>
</organism>
<evidence type="ECO:0000256" key="2">
    <source>
        <dbReference type="ARBA" id="ARBA00022723"/>
    </source>
</evidence>